<dbReference type="AlphaFoldDB" id="K1XTX8"/>
<evidence type="ECO:0000256" key="11">
    <source>
        <dbReference type="ARBA" id="ARBA00023027"/>
    </source>
</evidence>
<evidence type="ECO:0000256" key="8">
    <source>
        <dbReference type="ARBA" id="ARBA00022723"/>
    </source>
</evidence>
<keyword evidence="8" id="KW-0479">Metal-binding</keyword>
<feature type="domain" description="Isopropylmalate dehydrogenase-like" evidence="13">
    <location>
        <begin position="23"/>
        <end position="329"/>
    </location>
</feature>
<dbReference type="EMBL" id="JH921440">
    <property type="protein sequence ID" value="EKD16059.1"/>
    <property type="molecule type" value="Genomic_DNA"/>
</dbReference>
<dbReference type="OrthoDB" id="419183at2759"/>
<keyword evidence="7" id="KW-0028">Amino-acid biosynthesis</keyword>
<keyword evidence="11" id="KW-0520">NAD</keyword>
<dbReference type="SMART" id="SM01329">
    <property type="entry name" value="Iso_dh"/>
    <property type="match status" value="1"/>
</dbReference>
<dbReference type="GO" id="GO:0000287">
    <property type="term" value="F:magnesium ion binding"/>
    <property type="evidence" value="ECO:0007669"/>
    <property type="project" value="InterPro"/>
</dbReference>
<dbReference type="InterPro" id="IPR004429">
    <property type="entry name" value="Isopropylmalate_DH"/>
</dbReference>
<dbReference type="Proteomes" id="UP000006753">
    <property type="component" value="Unassembled WGS sequence"/>
</dbReference>
<dbReference type="SUPFAM" id="SSF53659">
    <property type="entry name" value="Isocitrate/Isopropylmalate dehydrogenase-like"/>
    <property type="match status" value="1"/>
</dbReference>
<dbReference type="KEGG" id="mbe:MBM_06070"/>
<dbReference type="InParanoid" id="K1XTX8"/>
<dbReference type="STRING" id="1072389.K1XTX8"/>
<evidence type="ECO:0000256" key="6">
    <source>
        <dbReference type="ARBA" id="ARBA00022430"/>
    </source>
</evidence>
<keyword evidence="12" id="KW-0100">Branched-chain amino acid biosynthesis</keyword>
<protein>
    <recommendedName>
        <fullName evidence="5">3-isopropylmalate dehydrogenase</fullName>
        <ecNumber evidence="5">1.1.1.85</ecNumber>
    </recommendedName>
</protein>
<reference evidence="14 15" key="1">
    <citation type="journal article" date="2012" name="BMC Genomics">
        <title>Sequencing the genome of Marssonina brunnea reveals fungus-poplar co-evolution.</title>
        <authorList>
            <person name="Zhu S."/>
            <person name="Cao Y.-Z."/>
            <person name="Jiang C."/>
            <person name="Tan B.-Y."/>
            <person name="Wang Z."/>
            <person name="Feng S."/>
            <person name="Zhang L."/>
            <person name="Su X.-H."/>
            <person name="Brejova B."/>
            <person name="Vinar T."/>
            <person name="Xu M."/>
            <person name="Wang M.-X."/>
            <person name="Zhang S.-G."/>
            <person name="Huang M.-R."/>
            <person name="Wu R."/>
            <person name="Zhou Y."/>
        </authorList>
    </citation>
    <scope>NUCLEOTIDE SEQUENCE [LARGE SCALE GENOMIC DNA]</scope>
    <source>
        <strain evidence="14 15">MB_m1</strain>
    </source>
</reference>
<dbReference type="GO" id="GO:0003862">
    <property type="term" value="F:3-isopropylmalate dehydrogenase activity"/>
    <property type="evidence" value="ECO:0007669"/>
    <property type="project" value="UniProtKB-EC"/>
</dbReference>
<evidence type="ECO:0000256" key="3">
    <source>
        <dbReference type="ARBA" id="ARBA00007769"/>
    </source>
</evidence>
<name>K1XTX8_MARBU</name>
<evidence type="ECO:0000256" key="9">
    <source>
        <dbReference type="ARBA" id="ARBA00022842"/>
    </source>
</evidence>
<dbReference type="GO" id="GO:0005829">
    <property type="term" value="C:cytosol"/>
    <property type="evidence" value="ECO:0007669"/>
    <property type="project" value="TreeGrafter"/>
</dbReference>
<dbReference type="HOGENOM" id="CLU_031953_0_3_1"/>
<comment type="similarity">
    <text evidence="3">Belongs to the isocitrate and isopropylmalate dehydrogenases family.</text>
</comment>
<evidence type="ECO:0000256" key="10">
    <source>
        <dbReference type="ARBA" id="ARBA00023002"/>
    </source>
</evidence>
<evidence type="ECO:0000256" key="1">
    <source>
        <dbReference type="ARBA" id="ARBA00001936"/>
    </source>
</evidence>
<evidence type="ECO:0000256" key="4">
    <source>
        <dbReference type="ARBA" id="ARBA00011738"/>
    </source>
</evidence>
<sequence length="329" mass="35127">MASNDSPAFQATNLVSRTSKPHRILRLPGDGVGPEMADEAITILSLCSIDAHGTPSTDNILQLAKSSDAILFSAIGGPKWREYILVTNANRGAGAIRPEAGLLTLLSLFAILCPWKLPSTSLTGISALRSEIIFGIDFVIVREDCGSAYFGQKVEEEDSAIDPWAYSRAEIERVARVAAKLACAMGREKSRVKYCDEANVLASSRLWRKVVTQLYENEFSDIKLSHQLADSAAMLMMKAPTSFNGVVVTENTFGDILSDVASVVPGSLGLLPSASLGGWLGGGEKGKLMGLYEAVHRSVPGIAGKGIVNPAAMILSVAMILKYSFGMME</sequence>
<dbReference type="PANTHER" id="PTHR42979:SF4">
    <property type="entry name" value="3-ISOPROPYLMALATE DEHYDROGENASE"/>
    <property type="match status" value="1"/>
</dbReference>
<evidence type="ECO:0000256" key="2">
    <source>
        <dbReference type="ARBA" id="ARBA00001946"/>
    </source>
</evidence>
<comment type="cofactor">
    <cofactor evidence="2">
        <name>Mg(2+)</name>
        <dbReference type="ChEBI" id="CHEBI:18420"/>
    </cofactor>
</comment>
<proteinExistence type="inferred from homology"/>
<accession>K1XTX8</accession>
<dbReference type="eggNOG" id="KOG0786">
    <property type="taxonomic scope" value="Eukaryota"/>
</dbReference>
<evidence type="ECO:0000256" key="12">
    <source>
        <dbReference type="ARBA" id="ARBA00023304"/>
    </source>
</evidence>
<dbReference type="PANTHER" id="PTHR42979">
    <property type="entry name" value="3-ISOPROPYLMALATE DEHYDROGENASE"/>
    <property type="match status" value="1"/>
</dbReference>
<dbReference type="EC" id="1.1.1.85" evidence="5"/>
<dbReference type="Pfam" id="PF00180">
    <property type="entry name" value="Iso_dh"/>
    <property type="match status" value="1"/>
</dbReference>
<dbReference type="OMA" id="FRYSLDM"/>
<dbReference type="Gene3D" id="3.40.718.10">
    <property type="entry name" value="Isopropylmalate Dehydrogenase"/>
    <property type="match status" value="1"/>
</dbReference>
<dbReference type="GO" id="GO:0009098">
    <property type="term" value="P:L-leucine biosynthetic process"/>
    <property type="evidence" value="ECO:0007669"/>
    <property type="project" value="UniProtKB-KW"/>
</dbReference>
<evidence type="ECO:0000313" key="14">
    <source>
        <dbReference type="EMBL" id="EKD16059.1"/>
    </source>
</evidence>
<dbReference type="InterPro" id="IPR024084">
    <property type="entry name" value="IsoPropMal-DH-like_dom"/>
</dbReference>
<keyword evidence="15" id="KW-1185">Reference proteome</keyword>
<keyword evidence="10" id="KW-0560">Oxidoreductase</keyword>
<organism evidence="14 15">
    <name type="scientific">Marssonina brunnea f. sp. multigermtubi (strain MB_m1)</name>
    <name type="common">Marssonina leaf spot fungus</name>
    <dbReference type="NCBI Taxonomy" id="1072389"/>
    <lineage>
        <taxon>Eukaryota</taxon>
        <taxon>Fungi</taxon>
        <taxon>Dikarya</taxon>
        <taxon>Ascomycota</taxon>
        <taxon>Pezizomycotina</taxon>
        <taxon>Leotiomycetes</taxon>
        <taxon>Helotiales</taxon>
        <taxon>Drepanopezizaceae</taxon>
        <taxon>Drepanopeziza</taxon>
    </lineage>
</organism>
<keyword evidence="6" id="KW-0432">Leucine biosynthesis</keyword>
<keyword evidence="9" id="KW-0460">Magnesium</keyword>
<gene>
    <name evidence="14" type="ORF">MBM_06070</name>
</gene>
<comment type="cofactor">
    <cofactor evidence="1">
        <name>Mn(2+)</name>
        <dbReference type="ChEBI" id="CHEBI:29035"/>
    </cofactor>
</comment>
<comment type="subunit">
    <text evidence="4">Homodimer.</text>
</comment>
<evidence type="ECO:0000256" key="7">
    <source>
        <dbReference type="ARBA" id="ARBA00022605"/>
    </source>
</evidence>
<dbReference type="GO" id="GO:0051287">
    <property type="term" value="F:NAD binding"/>
    <property type="evidence" value="ECO:0007669"/>
    <property type="project" value="InterPro"/>
</dbReference>
<dbReference type="PROSITE" id="PS00470">
    <property type="entry name" value="IDH_IMDH"/>
    <property type="match status" value="1"/>
</dbReference>
<evidence type="ECO:0000259" key="13">
    <source>
        <dbReference type="SMART" id="SM01329"/>
    </source>
</evidence>
<evidence type="ECO:0000256" key="5">
    <source>
        <dbReference type="ARBA" id="ARBA00013101"/>
    </source>
</evidence>
<dbReference type="InterPro" id="IPR019818">
    <property type="entry name" value="IsoCit/isopropylmalate_DH_CS"/>
</dbReference>
<evidence type="ECO:0000313" key="15">
    <source>
        <dbReference type="Proteomes" id="UP000006753"/>
    </source>
</evidence>